<dbReference type="InterPro" id="IPR003265">
    <property type="entry name" value="HhH-GPD_domain"/>
</dbReference>
<dbReference type="FunFam" id="1.10.340.30:FF:000004">
    <property type="entry name" value="DNA-3-methyladenine glycosylase II"/>
    <property type="match status" value="1"/>
</dbReference>
<dbReference type="GO" id="GO:0032131">
    <property type="term" value="F:alkylated DNA binding"/>
    <property type="evidence" value="ECO:0007669"/>
    <property type="project" value="TreeGrafter"/>
</dbReference>
<keyword evidence="5" id="KW-0234">DNA repair</keyword>
<dbReference type="GO" id="GO:0006307">
    <property type="term" value="P:DNA alkylation repair"/>
    <property type="evidence" value="ECO:0007669"/>
    <property type="project" value="TreeGrafter"/>
</dbReference>
<dbReference type="GO" id="GO:0006285">
    <property type="term" value="P:base-excision repair, AP site formation"/>
    <property type="evidence" value="ECO:0007669"/>
    <property type="project" value="TreeGrafter"/>
</dbReference>
<reference evidence="7" key="1">
    <citation type="journal article" date="2022" name="Front. Microbiol.">
        <title>New perspectives on an old grouping: The genomic and phenotypic variability of Oxalobacter formigenes and the implications for calcium oxalate stone prevention.</title>
        <authorList>
            <person name="Chmiel J.A."/>
            <person name="Carr C."/>
            <person name="Stuivenberg G.A."/>
            <person name="Venema R."/>
            <person name="Chanyi R.M."/>
            <person name="Al K.F."/>
            <person name="Giguere D."/>
            <person name="Say H."/>
            <person name="Akouris P.P."/>
            <person name="Dominguez Romero S.A."/>
            <person name="Kwong A."/>
            <person name="Tai V."/>
            <person name="Koval S.F."/>
            <person name="Razvi H."/>
            <person name="Bjazevic J."/>
            <person name="Burton J.P."/>
        </authorList>
    </citation>
    <scope>NUCLEOTIDE SEQUENCE</scope>
    <source>
        <strain evidence="7">WoOx3</strain>
    </source>
</reference>
<name>A0A9E9LV68_9BURK</name>
<dbReference type="AlphaFoldDB" id="A0A9E9LV68"/>
<dbReference type="InterPro" id="IPR051912">
    <property type="entry name" value="Alkylbase_DNA_Glycosylase/TA"/>
</dbReference>
<comment type="similarity">
    <text evidence="2">Belongs to the alkylbase DNA glycosidase AlkA family.</text>
</comment>
<dbReference type="Gene3D" id="1.10.1670.40">
    <property type="match status" value="1"/>
</dbReference>
<dbReference type="GO" id="GO:0043916">
    <property type="term" value="F:DNA-7-methylguanine glycosylase activity"/>
    <property type="evidence" value="ECO:0007669"/>
    <property type="project" value="TreeGrafter"/>
</dbReference>
<dbReference type="GO" id="GO:0008725">
    <property type="term" value="F:DNA-3-methyladenine glycosylase activity"/>
    <property type="evidence" value="ECO:0007669"/>
    <property type="project" value="TreeGrafter"/>
</dbReference>
<dbReference type="SMART" id="SM00478">
    <property type="entry name" value="ENDO3c"/>
    <property type="match status" value="1"/>
</dbReference>
<gene>
    <name evidence="7" type="ORF">NB640_09395</name>
</gene>
<organism evidence="7 8">
    <name type="scientific">Oxalobacter vibrioformis</name>
    <dbReference type="NCBI Taxonomy" id="933080"/>
    <lineage>
        <taxon>Bacteria</taxon>
        <taxon>Pseudomonadati</taxon>
        <taxon>Pseudomonadota</taxon>
        <taxon>Betaproteobacteria</taxon>
        <taxon>Burkholderiales</taxon>
        <taxon>Oxalobacteraceae</taxon>
        <taxon>Oxalobacter</taxon>
    </lineage>
</organism>
<dbReference type="EC" id="3.2.2.21" evidence="3"/>
<evidence type="ECO:0000313" key="7">
    <source>
        <dbReference type="EMBL" id="WAW09454.1"/>
    </source>
</evidence>
<evidence type="ECO:0000259" key="6">
    <source>
        <dbReference type="SMART" id="SM00478"/>
    </source>
</evidence>
<dbReference type="InterPro" id="IPR011257">
    <property type="entry name" value="DNA_glycosylase"/>
</dbReference>
<dbReference type="KEGG" id="ovb:NB640_09395"/>
<dbReference type="PANTHER" id="PTHR43003:SF5">
    <property type="entry name" value="DNA-3-METHYLADENINE GLYCOSYLASE"/>
    <property type="match status" value="1"/>
</dbReference>
<accession>A0A9E9LV68</accession>
<dbReference type="GO" id="GO:0005737">
    <property type="term" value="C:cytoplasm"/>
    <property type="evidence" value="ECO:0007669"/>
    <property type="project" value="TreeGrafter"/>
</dbReference>
<evidence type="ECO:0000256" key="5">
    <source>
        <dbReference type="ARBA" id="ARBA00023204"/>
    </source>
</evidence>
<evidence type="ECO:0000256" key="2">
    <source>
        <dbReference type="ARBA" id="ARBA00010817"/>
    </source>
</evidence>
<proteinExistence type="inferred from homology"/>
<sequence length="216" mass="24886">MSKARKSGELEQMPPYWKEAVQELAKRDRIMRKLIVAAGESYPMKRGDPFKTLTRSIIGQQISVKAAESIWLRCKEICPVCTPANVIKTGGENFLKCGLSKRKTEYVMDLAGHFRKKTVYPEKWTDMNDEEVIADLTRIRGIGRWTAEMFLIFNLHRPNVLPLDDVGLIKGISMTYFSGEPVTRMEVRELAANWHPWCTVATWYLWRSLTAVPVEY</sequence>
<dbReference type="Proteomes" id="UP001156215">
    <property type="component" value="Chromosome"/>
</dbReference>
<dbReference type="SUPFAM" id="SSF48150">
    <property type="entry name" value="DNA-glycosylase"/>
    <property type="match status" value="1"/>
</dbReference>
<dbReference type="PANTHER" id="PTHR43003">
    <property type="entry name" value="DNA-3-METHYLADENINE GLYCOSYLASE"/>
    <property type="match status" value="1"/>
</dbReference>
<feature type="domain" description="HhH-GPD" evidence="6">
    <location>
        <begin position="58"/>
        <end position="210"/>
    </location>
</feature>
<dbReference type="RefSeq" id="WP_269308451.1">
    <property type="nucleotide sequence ID" value="NZ_CP098242.1"/>
</dbReference>
<dbReference type="Pfam" id="PF00730">
    <property type="entry name" value="HhH-GPD"/>
    <property type="match status" value="1"/>
</dbReference>
<evidence type="ECO:0000256" key="3">
    <source>
        <dbReference type="ARBA" id="ARBA00012000"/>
    </source>
</evidence>
<dbReference type="CDD" id="cd00056">
    <property type="entry name" value="ENDO3c"/>
    <property type="match status" value="1"/>
</dbReference>
<keyword evidence="4" id="KW-0227">DNA damage</keyword>
<protein>
    <recommendedName>
        <fullName evidence="3">DNA-3-methyladenine glycosylase II</fullName>
        <ecNumber evidence="3">3.2.2.21</ecNumber>
    </recommendedName>
</protein>
<keyword evidence="8" id="KW-1185">Reference proteome</keyword>
<comment type="catalytic activity">
    <reaction evidence="1">
        <text>Hydrolysis of alkylated DNA, releasing 3-methyladenine, 3-methylguanine, 7-methylguanine and 7-methyladenine.</text>
        <dbReference type="EC" id="3.2.2.21"/>
    </reaction>
</comment>
<dbReference type="EMBL" id="CP098242">
    <property type="protein sequence ID" value="WAW09454.1"/>
    <property type="molecule type" value="Genomic_DNA"/>
</dbReference>
<dbReference type="Gene3D" id="1.10.340.30">
    <property type="entry name" value="Hypothetical protein, domain 2"/>
    <property type="match status" value="1"/>
</dbReference>
<evidence type="ECO:0000256" key="1">
    <source>
        <dbReference type="ARBA" id="ARBA00000086"/>
    </source>
</evidence>
<evidence type="ECO:0000313" key="8">
    <source>
        <dbReference type="Proteomes" id="UP001156215"/>
    </source>
</evidence>
<evidence type="ECO:0000256" key="4">
    <source>
        <dbReference type="ARBA" id="ARBA00022763"/>
    </source>
</evidence>
<dbReference type="GO" id="GO:0032993">
    <property type="term" value="C:protein-DNA complex"/>
    <property type="evidence" value="ECO:0007669"/>
    <property type="project" value="TreeGrafter"/>
</dbReference>